<keyword evidence="2" id="KW-0238">DNA-binding</keyword>
<dbReference type="InterPro" id="IPR000792">
    <property type="entry name" value="Tscrpt_reg_LuxR_C"/>
</dbReference>
<dbReference type="InterPro" id="IPR039420">
    <property type="entry name" value="WalR-like"/>
</dbReference>
<dbReference type="SUPFAM" id="SSF46894">
    <property type="entry name" value="C-terminal effector domain of the bipartite response regulators"/>
    <property type="match status" value="1"/>
</dbReference>
<dbReference type="Gene3D" id="3.40.50.2300">
    <property type="match status" value="1"/>
</dbReference>
<feature type="domain" description="HTH luxR-type" evidence="4">
    <location>
        <begin position="135"/>
        <end position="200"/>
    </location>
</feature>
<sequence>MSIVDDQPVTRTGMESVVSLDPRLTVVASLPDIGNLAAAAVDCDVVLLALPTHRPTPSLEVIANAAAIGRPVITSTWDQPPTLLSAMRAGARGCITRYSPHGAVADALRVVAQGGTYICAKLVDQLHSELRQSGRGDDATGLAPREIETLQWIAQGFTQAQIASRMGLSQATVNTYAKRIRGKLNVGNKAELTRVAIALGYLNDDSCHHVA</sequence>
<dbReference type="EMBL" id="JBEXRX010000019">
    <property type="protein sequence ID" value="MEU0152196.1"/>
    <property type="molecule type" value="Genomic_DNA"/>
</dbReference>
<reference evidence="5 6" key="1">
    <citation type="submission" date="2024-06" db="EMBL/GenBank/DDBJ databases">
        <title>The Natural Products Discovery Center: Release of the First 8490 Sequenced Strains for Exploring Actinobacteria Biosynthetic Diversity.</title>
        <authorList>
            <person name="Kalkreuter E."/>
            <person name="Kautsar S.A."/>
            <person name="Yang D."/>
            <person name="Bader C.D."/>
            <person name="Teijaro C.N."/>
            <person name="Fluegel L."/>
            <person name="Davis C.M."/>
            <person name="Simpson J.R."/>
            <person name="Lauterbach L."/>
            <person name="Steele A.D."/>
            <person name="Gui C."/>
            <person name="Meng S."/>
            <person name="Li G."/>
            <person name="Viehrig K."/>
            <person name="Ye F."/>
            <person name="Su P."/>
            <person name="Kiefer A.F."/>
            <person name="Nichols A."/>
            <person name="Cepeda A.J."/>
            <person name="Yan W."/>
            <person name="Fan B."/>
            <person name="Jiang Y."/>
            <person name="Adhikari A."/>
            <person name="Zheng C.-J."/>
            <person name="Schuster L."/>
            <person name="Cowan T.M."/>
            <person name="Smanski M.J."/>
            <person name="Chevrette M.G."/>
            <person name="De Carvalho L.P.S."/>
            <person name="Shen B."/>
        </authorList>
    </citation>
    <scope>NUCLEOTIDE SEQUENCE [LARGE SCALE GENOMIC DNA]</scope>
    <source>
        <strain evidence="5 6">NPDC006286</strain>
    </source>
</reference>
<keyword evidence="1" id="KW-0805">Transcription regulation</keyword>
<protein>
    <submittedName>
        <fullName evidence="5">Response regulator transcription factor</fullName>
    </submittedName>
</protein>
<dbReference type="PANTHER" id="PTHR43214">
    <property type="entry name" value="TWO-COMPONENT RESPONSE REGULATOR"/>
    <property type="match status" value="1"/>
</dbReference>
<evidence type="ECO:0000313" key="5">
    <source>
        <dbReference type="EMBL" id="MEU0152196.1"/>
    </source>
</evidence>
<evidence type="ECO:0000256" key="2">
    <source>
        <dbReference type="ARBA" id="ARBA00023125"/>
    </source>
</evidence>
<proteinExistence type="predicted"/>
<dbReference type="CDD" id="cd06170">
    <property type="entry name" value="LuxR_C_like"/>
    <property type="match status" value="1"/>
</dbReference>
<name>A0ABV2VHC3_9ACTN</name>
<dbReference type="InterPro" id="IPR016032">
    <property type="entry name" value="Sig_transdc_resp-reg_C-effctor"/>
</dbReference>
<comment type="caution">
    <text evidence="5">The sequence shown here is derived from an EMBL/GenBank/DDBJ whole genome shotgun (WGS) entry which is preliminary data.</text>
</comment>
<dbReference type="SMART" id="SM00421">
    <property type="entry name" value="HTH_LUXR"/>
    <property type="match status" value="1"/>
</dbReference>
<dbReference type="PRINTS" id="PR00038">
    <property type="entry name" value="HTHLUXR"/>
</dbReference>
<keyword evidence="3" id="KW-0804">Transcription</keyword>
<dbReference type="Pfam" id="PF00196">
    <property type="entry name" value="GerE"/>
    <property type="match status" value="1"/>
</dbReference>
<evidence type="ECO:0000313" key="6">
    <source>
        <dbReference type="Proteomes" id="UP001550348"/>
    </source>
</evidence>
<evidence type="ECO:0000256" key="3">
    <source>
        <dbReference type="ARBA" id="ARBA00023163"/>
    </source>
</evidence>
<dbReference type="PANTHER" id="PTHR43214:SF24">
    <property type="entry name" value="TRANSCRIPTIONAL REGULATORY PROTEIN NARL-RELATED"/>
    <property type="match status" value="1"/>
</dbReference>
<evidence type="ECO:0000256" key="1">
    <source>
        <dbReference type="ARBA" id="ARBA00023015"/>
    </source>
</evidence>
<dbReference type="PROSITE" id="PS50043">
    <property type="entry name" value="HTH_LUXR_2"/>
    <property type="match status" value="1"/>
</dbReference>
<organism evidence="5 6">
    <name type="scientific">Micromonospora fulviviridis</name>
    <dbReference type="NCBI Taxonomy" id="47860"/>
    <lineage>
        <taxon>Bacteria</taxon>
        <taxon>Bacillati</taxon>
        <taxon>Actinomycetota</taxon>
        <taxon>Actinomycetes</taxon>
        <taxon>Micromonosporales</taxon>
        <taxon>Micromonosporaceae</taxon>
        <taxon>Micromonospora</taxon>
    </lineage>
</organism>
<accession>A0ABV2VHC3</accession>
<keyword evidence="6" id="KW-1185">Reference proteome</keyword>
<gene>
    <name evidence="5" type="ORF">ABZ071_09770</name>
</gene>
<dbReference type="Proteomes" id="UP001550348">
    <property type="component" value="Unassembled WGS sequence"/>
</dbReference>
<evidence type="ECO:0000259" key="4">
    <source>
        <dbReference type="PROSITE" id="PS50043"/>
    </source>
</evidence>
<dbReference type="RefSeq" id="WP_355664180.1">
    <property type="nucleotide sequence ID" value="NZ_JBEXRX010000019.1"/>
</dbReference>